<dbReference type="Pfam" id="PF00521">
    <property type="entry name" value="DNA_topoisoIV"/>
    <property type="match status" value="1"/>
</dbReference>
<evidence type="ECO:0000256" key="8">
    <source>
        <dbReference type="HAMAP-Rule" id="MF_01897"/>
    </source>
</evidence>
<sequence length="890" mass="98244">MGELAKEITPVSIENELKGSYLDYAMSVIVGRALPDVRDGLKPVHRRVLFAMNELKNDWNKPYKKSARIVGDVIGKYHPHGDSAVYDTIVRMAQPFSMRYTLVDGQGNFGSVDGDSAAAMRYTEIRMAKISHHLLMDLEKETVDFVPNYDGTEFMPEVLPARVPGLLVNGSAGIAVGMATNIPPHNLGEIIDGCLAVIDNADITIDELIDHIPGPDFPTGAFINGRAGIIEAYKTGRGRIYMRARHHFEDMEKGNRQSIVFTEIPYQLNKAKVIEKIAELVKEKKLEGISELRDESDKDGMRIVIELRRGENPEVVVNNIFTQTQLQSVFGMNMVALVDGRPQLLNLKQILECFVKHRREVVTRRTIFELRKARERGHILEGLAVSLANIDRVIELIRTSPTSAEAKEKLVGESWQPGDVMAMLERAGADACRPDDLEACYGFVDGAYHLSPDQAQAILDLRLHRLTGLEHDKLMGEYKSLIELIAELLNILSDPDRLMEVIREELEEVRDTFGDARRTEILTSRQDLTIADLIDEAPMVVTISNTGYAKSQPLVEYQAQRRGGRGKSSASMKDEDHIEHLLVTSSHDTIMLFSNLGKVYWLRVFEIPVASRSAKGRPIVNLLPLKEGEFISALLPLPVAEADSDEEVSEEEIVEASSYIFMATANGTVKKTAMQHFARPRSTGLIALSLDETDELVGVSVTNGENDIMLVSSSGKTIRFKESDVRAMGRTAAGVRGIRLNEDAKVVSLIVPQEGSAVLMACENGYGKRTLVEDFPVYGRGGQGVIGIQVSERNGPVVGAAQVDETDEIILITDQGTLVRTRVTEVSCQGRNTQGVTLIRLTNDEHLVGIERVVEDDEADIVVDEAGDVVVDQAPSDGDESPDIPDTDTE</sequence>
<keyword evidence="4 8" id="KW-0067">ATP-binding</keyword>
<evidence type="ECO:0000259" key="11">
    <source>
        <dbReference type="PROSITE" id="PS52040"/>
    </source>
</evidence>
<evidence type="ECO:0000256" key="3">
    <source>
        <dbReference type="ARBA" id="ARBA00022741"/>
    </source>
</evidence>
<gene>
    <name evidence="8" type="primary">gyrA</name>
    <name evidence="12" type="ORF">DFP75_101285</name>
</gene>
<evidence type="ECO:0000313" key="13">
    <source>
        <dbReference type="Proteomes" id="UP000247551"/>
    </source>
</evidence>
<dbReference type="Gene3D" id="2.120.10.90">
    <property type="entry name" value="DNA gyrase/topoisomerase IV, subunit A, C-terminal"/>
    <property type="match status" value="1"/>
</dbReference>
<dbReference type="GO" id="GO:0003677">
    <property type="term" value="F:DNA binding"/>
    <property type="evidence" value="ECO:0007669"/>
    <property type="project" value="UniProtKB-UniRule"/>
</dbReference>
<dbReference type="InterPro" id="IPR006691">
    <property type="entry name" value="GyrA/parC_rep"/>
</dbReference>
<dbReference type="AlphaFoldDB" id="A0A318V8N4"/>
<accession>A0A318V8N4</accession>
<keyword evidence="3 8" id="KW-0547">Nucleotide-binding</keyword>
<dbReference type="SUPFAM" id="SSF56719">
    <property type="entry name" value="Type II DNA topoisomerase"/>
    <property type="match status" value="1"/>
</dbReference>
<dbReference type="NCBIfam" id="TIGR01063">
    <property type="entry name" value="gyrA"/>
    <property type="match status" value="1"/>
</dbReference>
<organism evidence="12 13">
    <name type="scientific">Marinomonas alcarazii</name>
    <dbReference type="NCBI Taxonomy" id="491949"/>
    <lineage>
        <taxon>Bacteria</taxon>
        <taxon>Pseudomonadati</taxon>
        <taxon>Pseudomonadota</taxon>
        <taxon>Gammaproteobacteria</taxon>
        <taxon>Oceanospirillales</taxon>
        <taxon>Oceanospirillaceae</taxon>
        <taxon>Marinomonas</taxon>
    </lineage>
</organism>
<protein>
    <recommendedName>
        <fullName evidence="8">DNA gyrase subunit A</fullName>
        <ecNumber evidence="8">5.6.2.2</ecNumber>
    </recommendedName>
</protein>
<dbReference type="PANTHER" id="PTHR43493:SF5">
    <property type="entry name" value="DNA GYRASE SUBUNIT A, CHLOROPLASTIC_MITOCHONDRIAL"/>
    <property type="match status" value="1"/>
</dbReference>
<dbReference type="Gene3D" id="3.90.199.10">
    <property type="entry name" value="Topoisomerase II, domain 5"/>
    <property type="match status" value="1"/>
</dbReference>
<dbReference type="InterPro" id="IPR002205">
    <property type="entry name" value="Topo_IIA_dom_A"/>
</dbReference>
<comment type="similarity">
    <text evidence="2 8">Belongs to the type II topoisomerase GyrA/ParC subunit family.</text>
</comment>
<evidence type="ECO:0000256" key="6">
    <source>
        <dbReference type="ARBA" id="ARBA00023125"/>
    </source>
</evidence>
<dbReference type="InterPro" id="IPR035516">
    <property type="entry name" value="Gyrase/topoIV_suA_C"/>
</dbReference>
<comment type="miscellaneous">
    <text evidence="8">Few gyrases are as efficient as E.coli at forming negative supercoils. Not all organisms have 2 type II topoisomerases; in organisms with a single type II topoisomerase this enzyme also has to decatenate newly replicated chromosomes.</text>
</comment>
<dbReference type="GO" id="GO:0034335">
    <property type="term" value="F:DNA negative supercoiling activity"/>
    <property type="evidence" value="ECO:0007669"/>
    <property type="project" value="UniProtKB-ARBA"/>
</dbReference>
<comment type="function">
    <text evidence="8">A type II topoisomerase that negatively supercoils closed circular double-stranded (ds) DNA in an ATP-dependent manner to modulate DNA topology and maintain chromosomes in an underwound state. Negative supercoiling favors strand separation, and DNA replication, transcription, recombination and repair, all of which involve strand separation. Also able to catalyze the interconversion of other topological isomers of dsDNA rings, including catenanes and knotted rings. Type II topoisomerases break and join 2 DNA strands simultaneously in an ATP-dependent manner.</text>
</comment>
<keyword evidence="5 8" id="KW-0799">Topoisomerase</keyword>
<comment type="subcellular location">
    <subcellularLocation>
        <location evidence="8">Cytoplasm</location>
    </subcellularLocation>
</comment>
<dbReference type="InterPro" id="IPR013757">
    <property type="entry name" value="Topo_IIA_A_a_sf"/>
</dbReference>
<dbReference type="GO" id="GO:0006261">
    <property type="term" value="P:DNA-templated DNA replication"/>
    <property type="evidence" value="ECO:0007669"/>
    <property type="project" value="UniProtKB-UniRule"/>
</dbReference>
<dbReference type="InterPro" id="IPR013758">
    <property type="entry name" value="Topo_IIA_A/C_ab"/>
</dbReference>
<evidence type="ECO:0000256" key="5">
    <source>
        <dbReference type="ARBA" id="ARBA00023029"/>
    </source>
</evidence>
<dbReference type="SUPFAM" id="SSF101904">
    <property type="entry name" value="GyrA/ParC C-terminal domain-like"/>
    <property type="match status" value="1"/>
</dbReference>
<dbReference type="GO" id="GO:0009330">
    <property type="term" value="C:DNA topoisomerase type II (double strand cut, ATP-hydrolyzing) complex"/>
    <property type="evidence" value="ECO:0007669"/>
    <property type="project" value="TreeGrafter"/>
</dbReference>
<dbReference type="FunFam" id="3.30.1360.40:FF:000002">
    <property type="entry name" value="DNA gyrase subunit A"/>
    <property type="match status" value="1"/>
</dbReference>
<dbReference type="InterPro" id="IPR050220">
    <property type="entry name" value="Type_II_DNA_Topoisomerases"/>
</dbReference>
<evidence type="ECO:0000313" key="12">
    <source>
        <dbReference type="EMBL" id="PYF84260.1"/>
    </source>
</evidence>
<reference evidence="12 13" key="1">
    <citation type="submission" date="2018-06" db="EMBL/GenBank/DDBJ databases">
        <title>Genomic Encyclopedia of Type Strains, Phase III (KMG-III): the genomes of soil and plant-associated and newly described type strains.</title>
        <authorList>
            <person name="Whitman W."/>
        </authorList>
    </citation>
    <scope>NUCLEOTIDE SEQUENCE [LARGE SCALE GENOMIC DNA]</scope>
    <source>
        <strain evidence="12 13">CECT 7730</strain>
    </source>
</reference>
<dbReference type="Gene3D" id="1.10.268.10">
    <property type="entry name" value="Topoisomerase, domain 3"/>
    <property type="match status" value="1"/>
</dbReference>
<dbReference type="FunFam" id="2.120.10.90:FF:000005">
    <property type="entry name" value="DNA topoisomerase 4 subunit A"/>
    <property type="match status" value="1"/>
</dbReference>
<feature type="region of interest" description="Disordered" evidence="10">
    <location>
        <begin position="868"/>
        <end position="890"/>
    </location>
</feature>
<evidence type="ECO:0000256" key="9">
    <source>
        <dbReference type="PROSITE-ProRule" id="PRU01384"/>
    </source>
</evidence>
<name>A0A318V8N4_9GAMM</name>
<feature type="active site" description="O-(5'-phospho-DNA)-tyrosine intermediate" evidence="8 9">
    <location>
        <position position="122"/>
    </location>
</feature>
<proteinExistence type="inferred from homology"/>
<feature type="short sequence motif" description="GyrA-box" evidence="8">
    <location>
        <begin position="560"/>
        <end position="566"/>
    </location>
</feature>
<dbReference type="Proteomes" id="UP000247551">
    <property type="component" value="Unassembled WGS sequence"/>
</dbReference>
<dbReference type="Gene3D" id="3.30.1360.40">
    <property type="match status" value="1"/>
</dbReference>
<comment type="catalytic activity">
    <reaction evidence="1 8 9">
        <text>ATP-dependent breakage, passage and rejoining of double-stranded DNA.</text>
        <dbReference type="EC" id="5.6.2.2"/>
    </reaction>
</comment>
<keyword evidence="13" id="KW-1185">Reference proteome</keyword>
<feature type="compositionally biased region" description="Acidic residues" evidence="10">
    <location>
        <begin position="877"/>
        <end position="890"/>
    </location>
</feature>
<dbReference type="RefSeq" id="WP_110571715.1">
    <property type="nucleotide sequence ID" value="NZ_QKLW01000001.1"/>
</dbReference>
<dbReference type="GO" id="GO:0006265">
    <property type="term" value="P:DNA topological change"/>
    <property type="evidence" value="ECO:0007669"/>
    <property type="project" value="UniProtKB-UniRule"/>
</dbReference>
<dbReference type="EMBL" id="QKLW01000001">
    <property type="protein sequence ID" value="PYF84260.1"/>
    <property type="molecule type" value="Genomic_DNA"/>
</dbReference>
<evidence type="ECO:0000256" key="4">
    <source>
        <dbReference type="ARBA" id="ARBA00022840"/>
    </source>
</evidence>
<comment type="subunit">
    <text evidence="8">Heterotetramer, composed of two GyrA and two GyrB chains. In the heterotetramer, GyrA contains the active site tyrosine that forms a transient covalent intermediate with DNA, while GyrB binds cofactors and catalyzes ATP hydrolysis.</text>
</comment>
<dbReference type="GO" id="GO:0005694">
    <property type="term" value="C:chromosome"/>
    <property type="evidence" value="ECO:0007669"/>
    <property type="project" value="InterPro"/>
</dbReference>
<dbReference type="Pfam" id="PF03989">
    <property type="entry name" value="DNA_gyraseA_C"/>
    <property type="match status" value="6"/>
</dbReference>
<dbReference type="GO" id="GO:0005737">
    <property type="term" value="C:cytoplasm"/>
    <property type="evidence" value="ECO:0007669"/>
    <property type="project" value="UniProtKB-SubCell"/>
</dbReference>
<dbReference type="FunFam" id="3.90.199.10:FF:000001">
    <property type="entry name" value="DNA gyrase subunit A"/>
    <property type="match status" value="1"/>
</dbReference>
<dbReference type="PROSITE" id="PS52040">
    <property type="entry name" value="TOPO_IIA"/>
    <property type="match status" value="1"/>
</dbReference>
<feature type="domain" description="Topo IIA-type catalytic" evidence="11">
    <location>
        <begin position="34"/>
        <end position="533"/>
    </location>
</feature>
<keyword evidence="7 8" id="KW-0413">Isomerase</keyword>
<evidence type="ECO:0000256" key="10">
    <source>
        <dbReference type="SAM" id="MobiDB-lite"/>
    </source>
</evidence>
<evidence type="ECO:0000256" key="7">
    <source>
        <dbReference type="ARBA" id="ARBA00023235"/>
    </source>
</evidence>
<dbReference type="CDD" id="cd00187">
    <property type="entry name" value="TOP4c"/>
    <property type="match status" value="1"/>
</dbReference>
<dbReference type="GO" id="GO:0005524">
    <property type="term" value="F:ATP binding"/>
    <property type="evidence" value="ECO:0007669"/>
    <property type="project" value="UniProtKB-UniRule"/>
</dbReference>
<keyword evidence="6 8" id="KW-0238">DNA-binding</keyword>
<dbReference type="PANTHER" id="PTHR43493">
    <property type="entry name" value="DNA GYRASE/TOPOISOMERASE SUBUNIT A"/>
    <property type="match status" value="1"/>
</dbReference>
<evidence type="ECO:0000256" key="2">
    <source>
        <dbReference type="ARBA" id="ARBA00008263"/>
    </source>
</evidence>
<dbReference type="HAMAP" id="MF_01897">
    <property type="entry name" value="GyrA"/>
    <property type="match status" value="1"/>
</dbReference>
<comment type="caution">
    <text evidence="12">The sequence shown here is derived from an EMBL/GenBank/DDBJ whole genome shotgun (WGS) entry which is preliminary data.</text>
</comment>
<dbReference type="NCBIfam" id="NF004044">
    <property type="entry name" value="PRK05561.1"/>
    <property type="match status" value="1"/>
</dbReference>
<dbReference type="NCBIfam" id="NF004043">
    <property type="entry name" value="PRK05560.1"/>
    <property type="match status" value="1"/>
</dbReference>
<dbReference type="EC" id="5.6.2.2" evidence="8"/>
<keyword evidence="8" id="KW-0963">Cytoplasm</keyword>
<dbReference type="SMART" id="SM00434">
    <property type="entry name" value="TOP4c"/>
    <property type="match status" value="1"/>
</dbReference>
<dbReference type="InterPro" id="IPR005743">
    <property type="entry name" value="GyrA"/>
</dbReference>
<dbReference type="InterPro" id="IPR013760">
    <property type="entry name" value="Topo_IIA-like_dom_sf"/>
</dbReference>
<evidence type="ECO:0000256" key="1">
    <source>
        <dbReference type="ARBA" id="ARBA00000185"/>
    </source>
</evidence>